<feature type="compositionally biased region" description="Polar residues" evidence="1">
    <location>
        <begin position="1"/>
        <end position="12"/>
    </location>
</feature>
<gene>
    <name evidence="2" type="ORF">AS25_03145</name>
</gene>
<comment type="caution">
    <text evidence="2">The sequence shown here is derived from an EMBL/GenBank/DDBJ whole genome shotgun (WGS) entry which is preliminary data.</text>
</comment>
<organism evidence="2 3">
    <name type="scientific">Kocuria marina</name>
    <dbReference type="NCBI Taxonomy" id="223184"/>
    <lineage>
        <taxon>Bacteria</taxon>
        <taxon>Bacillati</taxon>
        <taxon>Actinomycetota</taxon>
        <taxon>Actinomycetes</taxon>
        <taxon>Micrococcales</taxon>
        <taxon>Micrococcaceae</taxon>
        <taxon>Kocuria</taxon>
    </lineage>
</organism>
<dbReference type="EMBL" id="JROM01000016">
    <property type="protein sequence ID" value="KHE74831.1"/>
    <property type="molecule type" value="Genomic_DNA"/>
</dbReference>
<dbReference type="RefSeq" id="WP_035961334.1">
    <property type="nucleotide sequence ID" value="NZ_JROM01000016.1"/>
</dbReference>
<accession>A0A0B0DA15</accession>
<protein>
    <submittedName>
        <fullName evidence="2">Uncharacterized protein</fullName>
    </submittedName>
</protein>
<dbReference type="Proteomes" id="UP000030664">
    <property type="component" value="Unassembled WGS sequence"/>
</dbReference>
<dbReference type="AlphaFoldDB" id="A0A0B0DA15"/>
<feature type="compositionally biased region" description="Basic and acidic residues" evidence="1">
    <location>
        <begin position="36"/>
        <end position="52"/>
    </location>
</feature>
<feature type="region of interest" description="Disordered" evidence="1">
    <location>
        <begin position="1"/>
        <end position="78"/>
    </location>
</feature>
<name>A0A0B0DA15_9MICC</name>
<evidence type="ECO:0000256" key="1">
    <source>
        <dbReference type="SAM" id="MobiDB-lite"/>
    </source>
</evidence>
<sequence length="198" mass="22186">MSTNQDENTAVQDEQHDEDTPVERPDTPQDTAPGQPEHDAQQDEPHGDEQDNKATPLEKQLAKARKEAAERRVELREATEHVRALTTELDETRAELDHLRTGRLRDVLAQQRVTYDAFTAAGYDLPGILDENGQVDTKKLREAVDDTAARYGEDLSSPDVVARRGMAHALEALRAERGRREMLNGRGGNTWGDVLKKQ</sequence>
<reference evidence="2 3" key="1">
    <citation type="submission" date="2014-09" db="EMBL/GenBank/DDBJ databases">
        <title>High-quality draft genome sequence of Kocuria marina SO9-6, an actinobacterium isolated from a copper mine.</title>
        <authorList>
            <person name="Castro D.B."/>
            <person name="Pereira L.B."/>
            <person name="Silva M.V."/>
            <person name="Silva B.P."/>
            <person name="Zanardi B.R."/>
            <person name="Carlos C."/>
            <person name="Belgini D.R."/>
            <person name="Limache E.G."/>
            <person name="Lacerda G.V."/>
            <person name="Nery M.B."/>
            <person name="Gomes M.B."/>
            <person name="Souza S."/>
            <person name="Silva T.M."/>
            <person name="Rodrigues V.D."/>
            <person name="Paulino L.C."/>
            <person name="Vicentini R."/>
            <person name="Ferraz L.F."/>
            <person name="Ottoboni L.M."/>
        </authorList>
    </citation>
    <scope>NUCLEOTIDE SEQUENCE [LARGE SCALE GENOMIC DNA]</scope>
    <source>
        <strain evidence="2 3">SO9-6</strain>
    </source>
</reference>
<evidence type="ECO:0000313" key="3">
    <source>
        <dbReference type="Proteomes" id="UP000030664"/>
    </source>
</evidence>
<proteinExistence type="predicted"/>
<evidence type="ECO:0000313" key="2">
    <source>
        <dbReference type="EMBL" id="KHE74831.1"/>
    </source>
</evidence>
<feature type="compositionally biased region" description="Basic and acidic residues" evidence="1">
    <location>
        <begin position="60"/>
        <end position="78"/>
    </location>
</feature>
<feature type="compositionally biased region" description="Basic and acidic residues" evidence="1">
    <location>
        <begin position="18"/>
        <end position="27"/>
    </location>
</feature>